<dbReference type="InterPro" id="IPR036259">
    <property type="entry name" value="MFS_trans_sf"/>
</dbReference>
<feature type="transmembrane region" description="Helical" evidence="7">
    <location>
        <begin position="225"/>
        <end position="247"/>
    </location>
</feature>
<dbReference type="Proteomes" id="UP000189475">
    <property type="component" value="Unassembled WGS sequence"/>
</dbReference>
<name>A0A1R4B4Q8_9VIBR</name>
<dbReference type="InterPro" id="IPR050171">
    <property type="entry name" value="MFS_Transporters"/>
</dbReference>
<dbReference type="SUPFAM" id="SSF103473">
    <property type="entry name" value="MFS general substrate transporter"/>
    <property type="match status" value="1"/>
</dbReference>
<feature type="transmembrane region" description="Helical" evidence="7">
    <location>
        <begin position="51"/>
        <end position="76"/>
    </location>
</feature>
<dbReference type="PANTHER" id="PTHR23517:SF13">
    <property type="entry name" value="MAJOR FACILITATOR SUPERFAMILY MFS_1"/>
    <property type="match status" value="1"/>
</dbReference>
<dbReference type="STRING" id="1918946.VPAL9027_01887"/>
<organism evidence="9 10">
    <name type="scientific">Vibrio palustris</name>
    <dbReference type="NCBI Taxonomy" id="1918946"/>
    <lineage>
        <taxon>Bacteria</taxon>
        <taxon>Pseudomonadati</taxon>
        <taxon>Pseudomonadota</taxon>
        <taxon>Gammaproteobacteria</taxon>
        <taxon>Vibrionales</taxon>
        <taxon>Vibrionaceae</taxon>
        <taxon>Vibrio</taxon>
    </lineage>
</organism>
<feature type="transmembrane region" description="Helical" evidence="7">
    <location>
        <begin position="352"/>
        <end position="370"/>
    </location>
</feature>
<keyword evidence="3" id="KW-1003">Cell membrane</keyword>
<feature type="transmembrane region" description="Helical" evidence="7">
    <location>
        <begin position="294"/>
        <end position="314"/>
    </location>
</feature>
<dbReference type="PROSITE" id="PS50850">
    <property type="entry name" value="MFS"/>
    <property type="match status" value="1"/>
</dbReference>
<evidence type="ECO:0000256" key="2">
    <source>
        <dbReference type="ARBA" id="ARBA00022448"/>
    </source>
</evidence>
<comment type="subcellular location">
    <subcellularLocation>
        <location evidence="1">Cell membrane</location>
        <topology evidence="1">Multi-pass membrane protein</topology>
    </subcellularLocation>
</comment>
<feature type="transmembrane region" description="Helical" evidence="7">
    <location>
        <begin position="382"/>
        <end position="401"/>
    </location>
</feature>
<evidence type="ECO:0000313" key="10">
    <source>
        <dbReference type="Proteomes" id="UP000189475"/>
    </source>
</evidence>
<dbReference type="OrthoDB" id="3285778at2"/>
<dbReference type="Pfam" id="PF07690">
    <property type="entry name" value="MFS_1"/>
    <property type="match status" value="1"/>
</dbReference>
<evidence type="ECO:0000256" key="1">
    <source>
        <dbReference type="ARBA" id="ARBA00004651"/>
    </source>
</evidence>
<accession>A0A1R4B4Q8</accession>
<dbReference type="Gene3D" id="1.20.1250.20">
    <property type="entry name" value="MFS general substrate transporter like domains"/>
    <property type="match status" value="1"/>
</dbReference>
<evidence type="ECO:0000313" key="9">
    <source>
        <dbReference type="EMBL" id="SJL83908.1"/>
    </source>
</evidence>
<feature type="transmembrane region" description="Helical" evidence="7">
    <location>
        <begin position="178"/>
        <end position="196"/>
    </location>
</feature>
<dbReference type="InterPro" id="IPR020846">
    <property type="entry name" value="MFS_dom"/>
</dbReference>
<feature type="transmembrane region" description="Helical" evidence="7">
    <location>
        <begin position="21"/>
        <end position="39"/>
    </location>
</feature>
<feature type="transmembrane region" description="Helical" evidence="7">
    <location>
        <begin position="147"/>
        <end position="172"/>
    </location>
</feature>
<dbReference type="PANTHER" id="PTHR23517">
    <property type="entry name" value="RESISTANCE PROTEIN MDTM, PUTATIVE-RELATED-RELATED"/>
    <property type="match status" value="1"/>
</dbReference>
<evidence type="ECO:0000256" key="5">
    <source>
        <dbReference type="ARBA" id="ARBA00022989"/>
    </source>
</evidence>
<sequence length="413" mass="43890">MSHSIMNNNDQQVAKAADHKPILFFLALSLVTALINSSAPTPLYPYYQDRFGLSSTMLSVIYGAYAAGVIVSLLVVGQLAKRITDKRVFILPALGVVLVAGIVFCFADSFASLFVARLLTGIGTGALTGAANVSLAKIGPNDKGKTAALIAVLSFTLGLSIGPLLTGLAIHYEFYPAQAPFLVISLMACVAFLGVLKCWPRALKTVSAEKISANLSAGNIENRPVFALCAATLFLCWMVAACILTFGPNLSQRFYHGASNSNLYFSFLVTFYLLIAGISQIVCKKWTALVSVQYGYLIQILSFVIIGSAIAWSSALLACVGVILAGFAYGALFVGSARWVNQMATPANHAKSIALFYLVAYTANWVPIILGCGVDILGLTRVMLGALVVFSLVEVGLLATISKQRVAWLSSES</sequence>
<dbReference type="GO" id="GO:0022857">
    <property type="term" value="F:transmembrane transporter activity"/>
    <property type="evidence" value="ECO:0007669"/>
    <property type="project" value="InterPro"/>
</dbReference>
<reference evidence="9 10" key="1">
    <citation type="submission" date="2017-02" db="EMBL/GenBank/DDBJ databases">
        <authorList>
            <person name="Peterson S.W."/>
        </authorList>
    </citation>
    <scope>NUCLEOTIDE SEQUENCE [LARGE SCALE GENOMIC DNA]</scope>
    <source>
        <strain evidence="9 10">CECT 9027</strain>
    </source>
</reference>
<evidence type="ECO:0000256" key="3">
    <source>
        <dbReference type="ARBA" id="ARBA00022475"/>
    </source>
</evidence>
<evidence type="ECO:0000256" key="6">
    <source>
        <dbReference type="ARBA" id="ARBA00023136"/>
    </source>
</evidence>
<dbReference type="EMBL" id="FUFT01000005">
    <property type="protein sequence ID" value="SJL83908.1"/>
    <property type="molecule type" value="Genomic_DNA"/>
</dbReference>
<dbReference type="AlphaFoldDB" id="A0A1R4B4Q8"/>
<gene>
    <name evidence="9" type="ORF">VPAL9027_01887</name>
</gene>
<evidence type="ECO:0000256" key="4">
    <source>
        <dbReference type="ARBA" id="ARBA00022692"/>
    </source>
</evidence>
<feature type="domain" description="Major facilitator superfamily (MFS) profile" evidence="8">
    <location>
        <begin position="22"/>
        <end position="413"/>
    </location>
</feature>
<dbReference type="RefSeq" id="WP_159439124.1">
    <property type="nucleotide sequence ID" value="NZ_AP024888.1"/>
</dbReference>
<feature type="transmembrane region" description="Helical" evidence="7">
    <location>
        <begin position="320"/>
        <end position="340"/>
    </location>
</feature>
<dbReference type="GO" id="GO:0005886">
    <property type="term" value="C:plasma membrane"/>
    <property type="evidence" value="ECO:0007669"/>
    <property type="project" value="UniProtKB-SubCell"/>
</dbReference>
<protein>
    <submittedName>
        <fullName evidence="9">MFS transport protein AraJ</fullName>
    </submittedName>
</protein>
<keyword evidence="4 7" id="KW-0812">Transmembrane</keyword>
<keyword evidence="2" id="KW-0813">Transport</keyword>
<dbReference type="InterPro" id="IPR011701">
    <property type="entry name" value="MFS"/>
</dbReference>
<keyword evidence="6 7" id="KW-0472">Membrane</keyword>
<evidence type="ECO:0000256" key="7">
    <source>
        <dbReference type="SAM" id="Phobius"/>
    </source>
</evidence>
<feature type="transmembrane region" description="Helical" evidence="7">
    <location>
        <begin position="113"/>
        <end position="135"/>
    </location>
</feature>
<keyword evidence="5 7" id="KW-1133">Transmembrane helix</keyword>
<feature type="transmembrane region" description="Helical" evidence="7">
    <location>
        <begin position="88"/>
        <end position="107"/>
    </location>
</feature>
<keyword evidence="10" id="KW-1185">Reference proteome</keyword>
<proteinExistence type="predicted"/>
<feature type="transmembrane region" description="Helical" evidence="7">
    <location>
        <begin position="263"/>
        <end position="282"/>
    </location>
</feature>
<evidence type="ECO:0000259" key="8">
    <source>
        <dbReference type="PROSITE" id="PS50850"/>
    </source>
</evidence>